<dbReference type="AlphaFoldDB" id="T2MD58"/>
<evidence type="ECO:0000259" key="5">
    <source>
        <dbReference type="PROSITE" id="PS50054"/>
    </source>
</evidence>
<evidence type="ECO:0000259" key="7">
    <source>
        <dbReference type="PROSITE" id="PS50206"/>
    </source>
</evidence>
<feature type="domain" description="Tyrosine specific protein phosphatases" evidence="6">
    <location>
        <begin position="247"/>
        <end position="308"/>
    </location>
</feature>
<dbReference type="InterPro" id="IPR000340">
    <property type="entry name" value="Dual-sp_phosphatase_cat-dom"/>
</dbReference>
<dbReference type="SMART" id="SM00450">
    <property type="entry name" value="RHOD"/>
    <property type="match status" value="1"/>
</dbReference>
<dbReference type="OMA" id="YIVNVTP"/>
<dbReference type="Gene3D" id="3.90.190.10">
    <property type="entry name" value="Protein tyrosine phosphatase superfamily"/>
    <property type="match status" value="1"/>
</dbReference>
<protein>
    <recommendedName>
        <fullName evidence="2">protein-tyrosine-phosphatase</fullName>
        <ecNumber evidence="2">3.1.3.48</ecNumber>
    </recommendedName>
</protein>
<keyword evidence="4" id="KW-0904">Protein phosphatase</keyword>
<dbReference type="GO" id="GO:0008330">
    <property type="term" value="F:protein tyrosine/threonine phosphatase activity"/>
    <property type="evidence" value="ECO:0007669"/>
    <property type="project" value="TreeGrafter"/>
</dbReference>
<organism evidence="8">
    <name type="scientific">Hydra vulgaris</name>
    <name type="common">Hydra</name>
    <name type="synonym">Hydra attenuata</name>
    <dbReference type="NCBI Taxonomy" id="6087"/>
    <lineage>
        <taxon>Eukaryota</taxon>
        <taxon>Metazoa</taxon>
        <taxon>Cnidaria</taxon>
        <taxon>Hydrozoa</taxon>
        <taxon>Hydroidolina</taxon>
        <taxon>Anthoathecata</taxon>
        <taxon>Aplanulata</taxon>
        <taxon>Hydridae</taxon>
        <taxon>Hydra</taxon>
    </lineage>
</organism>
<dbReference type="InterPro" id="IPR020422">
    <property type="entry name" value="TYR_PHOSPHATASE_DUAL_dom"/>
</dbReference>
<evidence type="ECO:0000259" key="6">
    <source>
        <dbReference type="PROSITE" id="PS50056"/>
    </source>
</evidence>
<dbReference type="GO" id="GO:0005829">
    <property type="term" value="C:cytosol"/>
    <property type="evidence" value="ECO:0007669"/>
    <property type="project" value="TreeGrafter"/>
</dbReference>
<dbReference type="PROSITE" id="PS50206">
    <property type="entry name" value="RHODANESE_3"/>
    <property type="match status" value="1"/>
</dbReference>
<evidence type="ECO:0000256" key="2">
    <source>
        <dbReference type="ARBA" id="ARBA00013064"/>
    </source>
</evidence>
<dbReference type="PROSITE" id="PS50054">
    <property type="entry name" value="TYR_PHOSPHATASE_DUAL"/>
    <property type="match status" value="1"/>
</dbReference>
<dbReference type="InterPro" id="IPR001763">
    <property type="entry name" value="Rhodanese-like_dom"/>
</dbReference>
<dbReference type="SUPFAM" id="SSF52799">
    <property type="entry name" value="(Phosphotyrosine protein) phosphatases II"/>
    <property type="match status" value="1"/>
</dbReference>
<dbReference type="KEGG" id="hmg:100199706"/>
<dbReference type="PANTHER" id="PTHR10159">
    <property type="entry name" value="DUAL SPECIFICITY PROTEIN PHOSPHATASE"/>
    <property type="match status" value="1"/>
</dbReference>
<dbReference type="PRINTS" id="PR01764">
    <property type="entry name" value="MAPKPHPHTASE"/>
</dbReference>
<feature type="domain" description="Tyrosine-protein phosphatase" evidence="5">
    <location>
        <begin position="184"/>
        <end position="327"/>
    </location>
</feature>
<dbReference type="SMART" id="SM00195">
    <property type="entry name" value="DSPc"/>
    <property type="match status" value="1"/>
</dbReference>
<dbReference type="InterPro" id="IPR008343">
    <property type="entry name" value="MKP"/>
</dbReference>
<dbReference type="GO" id="GO:0017017">
    <property type="term" value="F:MAP kinase tyrosine/serine/threonine phosphatase activity"/>
    <property type="evidence" value="ECO:0007669"/>
    <property type="project" value="InterPro"/>
</dbReference>
<dbReference type="PRINTS" id="PR01908">
    <property type="entry name" value="ADSPHPHTASE"/>
</dbReference>
<proteinExistence type="evidence at transcript level"/>
<gene>
    <name evidence="8" type="primary">DUSP6</name>
</gene>
<dbReference type="CDD" id="cd01446">
    <property type="entry name" value="DSP_MapKP"/>
    <property type="match status" value="1"/>
</dbReference>
<evidence type="ECO:0000256" key="3">
    <source>
        <dbReference type="ARBA" id="ARBA00022801"/>
    </source>
</evidence>
<evidence type="ECO:0000256" key="1">
    <source>
        <dbReference type="ARBA" id="ARBA00008601"/>
    </source>
</evidence>
<dbReference type="Gene3D" id="3.40.250.10">
    <property type="entry name" value="Rhodanese-like domain"/>
    <property type="match status" value="1"/>
</dbReference>
<dbReference type="InterPro" id="IPR000387">
    <property type="entry name" value="Tyr_Pase_dom"/>
</dbReference>
<dbReference type="Pfam" id="PF00581">
    <property type="entry name" value="Rhodanese"/>
    <property type="match status" value="1"/>
</dbReference>
<dbReference type="SUPFAM" id="SSF52821">
    <property type="entry name" value="Rhodanese/Cell cycle control phosphatase"/>
    <property type="match status" value="1"/>
</dbReference>
<dbReference type="GO" id="GO:0033550">
    <property type="term" value="F:MAP kinase tyrosine phosphatase activity"/>
    <property type="evidence" value="ECO:0007669"/>
    <property type="project" value="TreeGrafter"/>
</dbReference>
<dbReference type="PROSITE" id="PS50056">
    <property type="entry name" value="TYR_PHOSPHATASE_2"/>
    <property type="match status" value="1"/>
</dbReference>
<dbReference type="EMBL" id="HAAD01003628">
    <property type="protein sequence ID" value="CDG69860.1"/>
    <property type="molecule type" value="mRNA"/>
</dbReference>
<dbReference type="InterPro" id="IPR016130">
    <property type="entry name" value="Tyr_Pase_AS"/>
</dbReference>
<evidence type="ECO:0000256" key="4">
    <source>
        <dbReference type="ARBA" id="ARBA00022912"/>
    </source>
</evidence>
<dbReference type="PROSITE" id="PS00383">
    <property type="entry name" value="TYR_PHOSPHATASE_1"/>
    <property type="match status" value="1"/>
</dbReference>
<dbReference type="InterPro" id="IPR036873">
    <property type="entry name" value="Rhodanese-like_dom_sf"/>
</dbReference>
<dbReference type="InterPro" id="IPR029021">
    <property type="entry name" value="Prot-tyrosine_phosphatase-like"/>
</dbReference>
<feature type="domain" description="Rhodanese" evidence="7">
    <location>
        <begin position="21"/>
        <end position="132"/>
    </location>
</feature>
<dbReference type="OrthoDB" id="165342at2759"/>
<keyword evidence="3" id="KW-0378">Hydrolase</keyword>
<dbReference type="GO" id="GO:0043409">
    <property type="term" value="P:negative regulation of MAPK cascade"/>
    <property type="evidence" value="ECO:0007669"/>
    <property type="project" value="TreeGrafter"/>
</dbReference>
<accession>T2MD58</accession>
<comment type="similarity">
    <text evidence="1">Belongs to the protein-tyrosine phosphatase family. Non-receptor class dual specificity subfamily.</text>
</comment>
<name>T2MD58_HYDVU</name>
<dbReference type="PANTHER" id="PTHR10159:SF519">
    <property type="entry name" value="DUAL SPECIFICITY PROTEIN PHOSPHATASE MPK3"/>
    <property type="match status" value="1"/>
</dbReference>
<sequence length="356" mass="40541">MKVKFETSGWLFAQYQQRLPILLIDCRPFCDYSKAHIEGAINISVPSLMIRRLKKGNVPIKKFINSEFAKTKYDERSRYDKVVIYDERSCMNDNLENTLLECLLQKLSEDSHVVTLNGGFASFEELFPHLCQCGEGVELGNAMYSLSNLKIASIISSPVIHDSNRNVIEIFNVKDLHFKTESSGPIEILPQLFLGNKTDSSCIDLLRKFNITHILNVTHDLPNLFYESKEFEYLQIPIQDNSTGNVLDMFPIAYKFIENAIDAGGCVLVHCLGGISRSSTIIIAYLMIKYRFSLNEAYDHVKSKKRNIAPNFTFMGQLLDLEQNKCLFNVYSKNISPIQNVQSDISYLSNDLVNNS</sequence>
<dbReference type="EC" id="3.1.3.48" evidence="2"/>
<reference evidence="8" key="1">
    <citation type="journal article" date="2013" name="Genome Biol. Evol.">
        <title>Punctuated emergences of genetic and phenotypic innovations in eumetazoan, bilaterian, euteleostome, and hominidae ancestors.</title>
        <authorList>
            <person name="Wenger Y."/>
            <person name="Galliot B."/>
        </authorList>
    </citation>
    <scope>NUCLEOTIDE SEQUENCE</scope>
    <source>
        <tissue evidence="8">Whole animals</tissue>
    </source>
</reference>
<evidence type="ECO:0000313" key="8">
    <source>
        <dbReference type="EMBL" id="CDG69860.1"/>
    </source>
</evidence>
<dbReference type="Pfam" id="PF00782">
    <property type="entry name" value="DSPc"/>
    <property type="match status" value="1"/>
</dbReference>